<gene>
    <name evidence="1" type="ORF">AMST5_00451</name>
</gene>
<organism evidence="1">
    <name type="scientific">freshwater sediment metagenome</name>
    <dbReference type="NCBI Taxonomy" id="556182"/>
    <lineage>
        <taxon>unclassified sequences</taxon>
        <taxon>metagenomes</taxon>
        <taxon>ecological metagenomes</taxon>
    </lineage>
</organism>
<sequence length="118" mass="13056">MPIAAFILCSCLTFAAIAAGVRGAWAEEALRAEHAAPRAQCFSTTQTRERIEAHKLSDPFECMRAAAREHQGEALGARLCHIDELFIYEISLLRPDGRILRVLFDAATGKPHSGHRDR</sequence>
<accession>A0AA48LXU2</accession>
<protein>
    <recommendedName>
        <fullName evidence="2">PepSY domain-containing protein</fullName>
    </recommendedName>
</protein>
<dbReference type="AlphaFoldDB" id="A0AA48LXU2"/>
<name>A0AA48LXU2_9ZZZZ</name>
<dbReference type="EMBL" id="OY288114">
    <property type="protein sequence ID" value="CAJ0851655.1"/>
    <property type="molecule type" value="Genomic_DNA"/>
</dbReference>
<reference evidence="1" key="1">
    <citation type="submission" date="2023-07" db="EMBL/GenBank/DDBJ databases">
        <authorList>
            <person name="Pelsma A.J. K."/>
        </authorList>
    </citation>
    <scope>NUCLEOTIDE SEQUENCE</scope>
</reference>
<evidence type="ECO:0008006" key="2">
    <source>
        <dbReference type="Google" id="ProtNLM"/>
    </source>
</evidence>
<proteinExistence type="predicted"/>
<evidence type="ECO:0000313" key="1">
    <source>
        <dbReference type="EMBL" id="CAJ0851655.1"/>
    </source>
</evidence>